<evidence type="ECO:0000313" key="3">
    <source>
        <dbReference type="Proteomes" id="UP001177023"/>
    </source>
</evidence>
<feature type="non-terminal residue" evidence="2">
    <location>
        <position position="1"/>
    </location>
</feature>
<feature type="region of interest" description="Disordered" evidence="1">
    <location>
        <begin position="1"/>
        <end position="36"/>
    </location>
</feature>
<proteinExistence type="predicted"/>
<dbReference type="AlphaFoldDB" id="A0AA36GD74"/>
<comment type="caution">
    <text evidence="2">The sequence shown here is derived from an EMBL/GenBank/DDBJ whole genome shotgun (WGS) entry which is preliminary data.</text>
</comment>
<keyword evidence="3" id="KW-1185">Reference proteome</keyword>
<sequence length="36" mass="3936">MKGSESTRAATSSMRSRPNPMNDTSDSSRPKQSPRP</sequence>
<evidence type="ECO:0000313" key="2">
    <source>
        <dbReference type="EMBL" id="CAJ0587964.1"/>
    </source>
</evidence>
<organism evidence="2 3">
    <name type="scientific">Mesorhabditis spiculigera</name>
    <dbReference type="NCBI Taxonomy" id="96644"/>
    <lineage>
        <taxon>Eukaryota</taxon>
        <taxon>Metazoa</taxon>
        <taxon>Ecdysozoa</taxon>
        <taxon>Nematoda</taxon>
        <taxon>Chromadorea</taxon>
        <taxon>Rhabditida</taxon>
        <taxon>Rhabditina</taxon>
        <taxon>Rhabditomorpha</taxon>
        <taxon>Rhabditoidea</taxon>
        <taxon>Rhabditidae</taxon>
        <taxon>Mesorhabditinae</taxon>
        <taxon>Mesorhabditis</taxon>
    </lineage>
</organism>
<feature type="compositionally biased region" description="Low complexity" evidence="1">
    <location>
        <begin position="1"/>
        <end position="17"/>
    </location>
</feature>
<reference evidence="2" key="1">
    <citation type="submission" date="2023-06" db="EMBL/GenBank/DDBJ databases">
        <authorList>
            <person name="Delattre M."/>
        </authorList>
    </citation>
    <scope>NUCLEOTIDE SEQUENCE</scope>
    <source>
        <strain evidence="2">AF72</strain>
    </source>
</reference>
<dbReference type="EMBL" id="CATQJA010002719">
    <property type="protein sequence ID" value="CAJ0587964.1"/>
    <property type="molecule type" value="Genomic_DNA"/>
</dbReference>
<evidence type="ECO:0000256" key="1">
    <source>
        <dbReference type="SAM" id="MobiDB-lite"/>
    </source>
</evidence>
<name>A0AA36GD74_9BILA</name>
<dbReference type="Proteomes" id="UP001177023">
    <property type="component" value="Unassembled WGS sequence"/>
</dbReference>
<accession>A0AA36GD74</accession>
<protein>
    <submittedName>
        <fullName evidence="2">Uncharacterized protein</fullName>
    </submittedName>
</protein>
<gene>
    <name evidence="2" type="ORF">MSPICULIGERA_LOCUS25917</name>
</gene>
<feature type="compositionally biased region" description="Polar residues" evidence="1">
    <location>
        <begin position="19"/>
        <end position="36"/>
    </location>
</feature>